<comment type="caution">
    <text evidence="2">The sequence shown here is derived from an EMBL/GenBank/DDBJ whole genome shotgun (WGS) entry which is preliminary data.</text>
</comment>
<proteinExistence type="predicted"/>
<feature type="chain" id="PRO_5047440106" evidence="1">
    <location>
        <begin position="20"/>
        <end position="299"/>
    </location>
</feature>
<feature type="signal peptide" evidence="1">
    <location>
        <begin position="1"/>
        <end position="19"/>
    </location>
</feature>
<dbReference type="SUPFAM" id="SSF117281">
    <property type="entry name" value="Kelch motif"/>
    <property type="match status" value="1"/>
</dbReference>
<gene>
    <name evidence="2" type="ORF">TeGR_g5867</name>
</gene>
<sequence>MTRLSVLLSSLGAASTALAGNSTLTADPVSGGPDNFLSAEASIDLRIYRFGGSSAASAAIASASYYDAEKDSWVEDDTSVLDMPEPLTKPGAAAIDSSIYLFGGSSADGTASAALRQFDTVKNTYADRAKLPMAMSAVSASHASDSSTVFYGSMVTPGLFTYDPTTDVHKTINDEQVNCLSKTYDGSRVYGVFDSLLHSIDSATGEISTVSDEQVPSTPTGWNSCGMTSDGSFYFLADQDIYFMDTSPETDQKWFAAVDSGGTATVPEHHESDYTGLILEDLLVITSHGYTDLLQCNLV</sequence>
<dbReference type="InterPro" id="IPR015915">
    <property type="entry name" value="Kelch-typ_b-propeller"/>
</dbReference>
<dbReference type="Gene3D" id="2.120.10.80">
    <property type="entry name" value="Kelch-type beta propeller"/>
    <property type="match status" value="1"/>
</dbReference>
<dbReference type="SMART" id="SM00612">
    <property type="entry name" value="Kelch"/>
    <property type="match status" value="2"/>
</dbReference>
<protein>
    <submittedName>
        <fullName evidence="2">Uncharacterized protein</fullName>
    </submittedName>
</protein>
<evidence type="ECO:0000256" key="1">
    <source>
        <dbReference type="SAM" id="SignalP"/>
    </source>
</evidence>
<dbReference type="InterPro" id="IPR006652">
    <property type="entry name" value="Kelch_1"/>
</dbReference>
<dbReference type="Proteomes" id="UP001165060">
    <property type="component" value="Unassembled WGS sequence"/>
</dbReference>
<keyword evidence="1" id="KW-0732">Signal</keyword>
<keyword evidence="3" id="KW-1185">Reference proteome</keyword>
<name>A0ABQ6N774_9STRA</name>
<organism evidence="2 3">
    <name type="scientific">Tetraparma gracilis</name>
    <dbReference type="NCBI Taxonomy" id="2962635"/>
    <lineage>
        <taxon>Eukaryota</taxon>
        <taxon>Sar</taxon>
        <taxon>Stramenopiles</taxon>
        <taxon>Ochrophyta</taxon>
        <taxon>Bolidophyceae</taxon>
        <taxon>Parmales</taxon>
        <taxon>Triparmaceae</taxon>
        <taxon>Tetraparma</taxon>
    </lineage>
</organism>
<evidence type="ECO:0000313" key="3">
    <source>
        <dbReference type="Proteomes" id="UP001165060"/>
    </source>
</evidence>
<accession>A0ABQ6N774</accession>
<evidence type="ECO:0000313" key="2">
    <source>
        <dbReference type="EMBL" id="GMI41598.1"/>
    </source>
</evidence>
<dbReference type="EMBL" id="BRYB01002229">
    <property type="protein sequence ID" value="GMI41598.1"/>
    <property type="molecule type" value="Genomic_DNA"/>
</dbReference>
<reference evidence="2 3" key="1">
    <citation type="journal article" date="2023" name="Commun. Biol.">
        <title>Genome analysis of Parmales, the sister group of diatoms, reveals the evolutionary specialization of diatoms from phago-mixotrophs to photoautotrophs.</title>
        <authorList>
            <person name="Ban H."/>
            <person name="Sato S."/>
            <person name="Yoshikawa S."/>
            <person name="Yamada K."/>
            <person name="Nakamura Y."/>
            <person name="Ichinomiya M."/>
            <person name="Sato N."/>
            <person name="Blanc-Mathieu R."/>
            <person name="Endo H."/>
            <person name="Kuwata A."/>
            <person name="Ogata H."/>
        </authorList>
    </citation>
    <scope>NUCLEOTIDE SEQUENCE [LARGE SCALE GENOMIC DNA]</scope>
</reference>